<dbReference type="OrthoDB" id="3787959at2759"/>
<dbReference type="AlphaFoldDB" id="A0A9P4GZ33"/>
<evidence type="ECO:0000313" key="1">
    <source>
        <dbReference type="EMBL" id="KAF2023781.1"/>
    </source>
</evidence>
<accession>A0A9P4GZ33</accession>
<dbReference type="PANTHER" id="PTHR10622">
    <property type="entry name" value="HET DOMAIN-CONTAINING PROTEIN"/>
    <property type="match status" value="1"/>
</dbReference>
<name>A0A9P4GZ33_9PLEO</name>
<dbReference type="EMBL" id="ML978325">
    <property type="protein sequence ID" value="KAF2023781.1"/>
    <property type="molecule type" value="Genomic_DNA"/>
</dbReference>
<dbReference type="PANTHER" id="PTHR10622:SF11">
    <property type="entry name" value="HET-DOMAIN-CONTAINING PROTEIN"/>
    <property type="match status" value="1"/>
</dbReference>
<gene>
    <name evidence="1" type="ORF">EK21DRAFT_105092</name>
</gene>
<protein>
    <submittedName>
        <fullName evidence="1">Uncharacterized protein</fullName>
    </submittedName>
</protein>
<evidence type="ECO:0000313" key="2">
    <source>
        <dbReference type="Proteomes" id="UP000799777"/>
    </source>
</evidence>
<organism evidence="1 2">
    <name type="scientific">Setomelanomma holmii</name>
    <dbReference type="NCBI Taxonomy" id="210430"/>
    <lineage>
        <taxon>Eukaryota</taxon>
        <taxon>Fungi</taxon>
        <taxon>Dikarya</taxon>
        <taxon>Ascomycota</taxon>
        <taxon>Pezizomycotina</taxon>
        <taxon>Dothideomycetes</taxon>
        <taxon>Pleosporomycetidae</taxon>
        <taxon>Pleosporales</taxon>
        <taxon>Pleosporineae</taxon>
        <taxon>Phaeosphaeriaceae</taxon>
        <taxon>Setomelanomma</taxon>
    </lineage>
</organism>
<comment type="caution">
    <text evidence="1">The sequence shown here is derived from an EMBL/GenBank/DDBJ whole genome shotgun (WGS) entry which is preliminary data.</text>
</comment>
<sequence length="188" mass="20878">MLLLQLQGAGSFSLVEFQGNNVPLTYQDLLNSSGKDKSGYCKLTFCGHQAAKDDSSAKLSEAINSMFSWYHKAVSAGDRVTFSESGWFTRGWTLQELIAPMCLSSFLEKATCLEISICIRRETTREEDMVYSLFGIFGVHVPLIYGEDKEKAPKRLQKEIRETSEDTAATLGTNLAAPDPSVNYRKAL</sequence>
<dbReference type="Proteomes" id="UP000799777">
    <property type="component" value="Unassembled WGS sequence"/>
</dbReference>
<keyword evidence="2" id="KW-1185">Reference proteome</keyword>
<proteinExistence type="predicted"/>
<reference evidence="1" key="1">
    <citation type="journal article" date="2020" name="Stud. Mycol.">
        <title>101 Dothideomycetes genomes: a test case for predicting lifestyles and emergence of pathogens.</title>
        <authorList>
            <person name="Haridas S."/>
            <person name="Albert R."/>
            <person name="Binder M."/>
            <person name="Bloem J."/>
            <person name="Labutti K."/>
            <person name="Salamov A."/>
            <person name="Andreopoulos B."/>
            <person name="Baker S."/>
            <person name="Barry K."/>
            <person name="Bills G."/>
            <person name="Bluhm B."/>
            <person name="Cannon C."/>
            <person name="Castanera R."/>
            <person name="Culley D."/>
            <person name="Daum C."/>
            <person name="Ezra D."/>
            <person name="Gonzalez J."/>
            <person name="Henrissat B."/>
            <person name="Kuo A."/>
            <person name="Liang C."/>
            <person name="Lipzen A."/>
            <person name="Lutzoni F."/>
            <person name="Magnuson J."/>
            <person name="Mondo S."/>
            <person name="Nolan M."/>
            <person name="Ohm R."/>
            <person name="Pangilinan J."/>
            <person name="Park H.-J."/>
            <person name="Ramirez L."/>
            <person name="Alfaro M."/>
            <person name="Sun H."/>
            <person name="Tritt A."/>
            <person name="Yoshinaga Y."/>
            <person name="Zwiers L.-H."/>
            <person name="Turgeon B."/>
            <person name="Goodwin S."/>
            <person name="Spatafora J."/>
            <person name="Crous P."/>
            <person name="Grigoriev I."/>
        </authorList>
    </citation>
    <scope>NUCLEOTIDE SEQUENCE</scope>
    <source>
        <strain evidence="1">CBS 110217</strain>
    </source>
</reference>